<reference evidence="2" key="1">
    <citation type="journal article" date="2015" name="Nature">
        <title>Complex archaea that bridge the gap between prokaryotes and eukaryotes.</title>
        <authorList>
            <person name="Spang A."/>
            <person name="Saw J.H."/>
            <person name="Jorgensen S.L."/>
            <person name="Zaremba-Niedzwiedzka K."/>
            <person name="Martijn J."/>
            <person name="Lind A.E."/>
            <person name="van Eijk R."/>
            <person name="Schleper C."/>
            <person name="Guy L."/>
            <person name="Ettema T.J."/>
        </authorList>
    </citation>
    <scope>NUCLEOTIDE SEQUENCE</scope>
</reference>
<organism evidence="2">
    <name type="scientific">marine sediment metagenome</name>
    <dbReference type="NCBI Taxonomy" id="412755"/>
    <lineage>
        <taxon>unclassified sequences</taxon>
        <taxon>metagenomes</taxon>
        <taxon>ecological metagenomes</taxon>
    </lineage>
</organism>
<evidence type="ECO:0000313" key="2">
    <source>
        <dbReference type="EMBL" id="KKN32261.1"/>
    </source>
</evidence>
<dbReference type="AlphaFoldDB" id="A0A0F9S5C6"/>
<gene>
    <name evidence="2" type="ORF">LCGC14_0815410</name>
</gene>
<keyword evidence="1" id="KW-0472">Membrane</keyword>
<name>A0A0F9S5C6_9ZZZZ</name>
<keyword evidence="1" id="KW-1133">Transmembrane helix</keyword>
<dbReference type="EMBL" id="LAZR01002263">
    <property type="protein sequence ID" value="KKN32261.1"/>
    <property type="molecule type" value="Genomic_DNA"/>
</dbReference>
<evidence type="ECO:0000256" key="1">
    <source>
        <dbReference type="SAM" id="Phobius"/>
    </source>
</evidence>
<proteinExistence type="predicted"/>
<sequence length="52" mass="5552">MITYAILGFLSAIVSVYCARISRKVDISIKNDYIAGSIVCGIIAIICAAMLL</sequence>
<accession>A0A0F9S5C6</accession>
<feature type="transmembrane region" description="Helical" evidence="1">
    <location>
        <begin position="34"/>
        <end position="51"/>
    </location>
</feature>
<protein>
    <submittedName>
        <fullName evidence="2">Uncharacterized protein</fullName>
    </submittedName>
</protein>
<comment type="caution">
    <text evidence="2">The sequence shown here is derived from an EMBL/GenBank/DDBJ whole genome shotgun (WGS) entry which is preliminary data.</text>
</comment>
<keyword evidence="1" id="KW-0812">Transmembrane</keyword>